<reference evidence="6 7" key="1">
    <citation type="submission" date="2018-07" db="EMBL/GenBank/DDBJ databases">
        <title>Genomic Encyclopedia of Type Strains, Phase IV (KMG-IV): sequencing the most valuable type-strain genomes for metagenomic binning, comparative biology and taxonomic classification.</title>
        <authorList>
            <person name="Goeker M."/>
        </authorList>
    </citation>
    <scope>NUCLEOTIDE SEQUENCE [LARGE SCALE GENOMIC DNA]</scope>
    <source>
        <strain evidence="6 7">DSM 26407</strain>
    </source>
</reference>
<dbReference type="PANTHER" id="PTHR30126">
    <property type="entry name" value="HTH-TYPE TRANSCRIPTIONAL REGULATOR"/>
    <property type="match status" value="1"/>
</dbReference>
<evidence type="ECO:0000259" key="5">
    <source>
        <dbReference type="PROSITE" id="PS50931"/>
    </source>
</evidence>
<dbReference type="Gene3D" id="1.10.10.10">
    <property type="entry name" value="Winged helix-like DNA-binding domain superfamily/Winged helix DNA-binding domain"/>
    <property type="match status" value="1"/>
</dbReference>
<keyword evidence="3" id="KW-0238">DNA-binding</keyword>
<evidence type="ECO:0000256" key="1">
    <source>
        <dbReference type="ARBA" id="ARBA00009437"/>
    </source>
</evidence>
<accession>A0A369C5M7</accession>
<dbReference type="GO" id="GO:0003700">
    <property type="term" value="F:DNA-binding transcription factor activity"/>
    <property type="evidence" value="ECO:0007669"/>
    <property type="project" value="InterPro"/>
</dbReference>
<dbReference type="SUPFAM" id="SSF53850">
    <property type="entry name" value="Periplasmic binding protein-like II"/>
    <property type="match status" value="1"/>
</dbReference>
<dbReference type="GO" id="GO:0019344">
    <property type="term" value="P:cysteine biosynthetic process"/>
    <property type="evidence" value="ECO:0007669"/>
    <property type="project" value="TreeGrafter"/>
</dbReference>
<dbReference type="InterPro" id="IPR036390">
    <property type="entry name" value="WH_DNA-bd_sf"/>
</dbReference>
<dbReference type="PRINTS" id="PR00039">
    <property type="entry name" value="HTHLYSR"/>
</dbReference>
<dbReference type="Proteomes" id="UP000252707">
    <property type="component" value="Unassembled WGS sequence"/>
</dbReference>
<evidence type="ECO:0000256" key="2">
    <source>
        <dbReference type="ARBA" id="ARBA00023015"/>
    </source>
</evidence>
<protein>
    <submittedName>
        <fullName evidence="6">LysR family cys regulon transcriptional activator</fullName>
    </submittedName>
</protein>
<keyword evidence="7" id="KW-1185">Reference proteome</keyword>
<dbReference type="AlphaFoldDB" id="A0A369C5M7"/>
<comment type="caution">
    <text evidence="6">The sequence shown here is derived from an EMBL/GenBank/DDBJ whole genome shotgun (WGS) entry which is preliminary data.</text>
</comment>
<dbReference type="CDD" id="cd08413">
    <property type="entry name" value="PBP2_CysB_like"/>
    <property type="match status" value="1"/>
</dbReference>
<dbReference type="OrthoDB" id="5297026at2"/>
<dbReference type="SUPFAM" id="SSF46785">
    <property type="entry name" value="Winged helix' DNA-binding domain"/>
    <property type="match status" value="1"/>
</dbReference>
<name>A0A369C5M7_9GAMM</name>
<dbReference type="Gene3D" id="3.40.190.10">
    <property type="entry name" value="Periplasmic binding protein-like II"/>
    <property type="match status" value="2"/>
</dbReference>
<dbReference type="Pfam" id="PF03466">
    <property type="entry name" value="LysR_substrate"/>
    <property type="match status" value="1"/>
</dbReference>
<keyword evidence="2" id="KW-0805">Transcription regulation</keyword>
<dbReference type="InterPro" id="IPR005119">
    <property type="entry name" value="LysR_subst-bd"/>
</dbReference>
<keyword evidence="4" id="KW-0804">Transcription</keyword>
<gene>
    <name evidence="6" type="ORF">DFQ59_107125</name>
</gene>
<dbReference type="PANTHER" id="PTHR30126:SF6">
    <property type="entry name" value="HTH-TYPE TRANSCRIPTIONAL REGULATOR CYSB-RELATED"/>
    <property type="match status" value="1"/>
</dbReference>
<dbReference type="GO" id="GO:0000976">
    <property type="term" value="F:transcription cis-regulatory region binding"/>
    <property type="evidence" value="ECO:0007669"/>
    <property type="project" value="TreeGrafter"/>
</dbReference>
<comment type="similarity">
    <text evidence="1">Belongs to the LysR transcriptional regulatory family.</text>
</comment>
<dbReference type="Pfam" id="PF00126">
    <property type="entry name" value="HTH_1"/>
    <property type="match status" value="1"/>
</dbReference>
<dbReference type="InterPro" id="IPR037423">
    <property type="entry name" value="CysB_PBP2"/>
</dbReference>
<organism evidence="6 7">
    <name type="scientific">Thioalbus denitrificans</name>
    <dbReference type="NCBI Taxonomy" id="547122"/>
    <lineage>
        <taxon>Bacteria</taxon>
        <taxon>Pseudomonadati</taxon>
        <taxon>Pseudomonadota</taxon>
        <taxon>Gammaproteobacteria</taxon>
        <taxon>Chromatiales</taxon>
        <taxon>Ectothiorhodospiraceae</taxon>
        <taxon>Thioalbus</taxon>
    </lineage>
</organism>
<sequence>MELRQLRSLIAVVEADFSVSRAAERLHLVQPAVSQHLKRLEEELGTLLFSRQGKRLAGLTEAGERVLMHARQVLSGTASILAVGQDHTRHDSGVLRLGATHTQARYVLPPVIRRFREEYPGVELQILQGTPQQLAIMAVQDQVDLAICTEALHDYPGLATIPSYRWNRCLIAPLGHPLLEASPVTLGRLCEYPIITYVAGFTGRRQFSDTFARVGLRPRVVLSATDTDIIKTYVREGMGVGIIAAPAFEPVSDGDLGMRDLSHLFPWETTRIAYLRDRYLRRFQERIIEIFKEEADRMALGRRTPRIPPGPAASGPG</sequence>
<dbReference type="EMBL" id="QPJY01000007">
    <property type="protein sequence ID" value="RCX28378.1"/>
    <property type="molecule type" value="Genomic_DNA"/>
</dbReference>
<evidence type="ECO:0000256" key="3">
    <source>
        <dbReference type="ARBA" id="ARBA00023125"/>
    </source>
</evidence>
<dbReference type="PROSITE" id="PS50931">
    <property type="entry name" value="HTH_LYSR"/>
    <property type="match status" value="1"/>
</dbReference>
<evidence type="ECO:0000256" key="4">
    <source>
        <dbReference type="ARBA" id="ARBA00023163"/>
    </source>
</evidence>
<proteinExistence type="inferred from homology"/>
<dbReference type="InterPro" id="IPR036388">
    <property type="entry name" value="WH-like_DNA-bd_sf"/>
</dbReference>
<dbReference type="InterPro" id="IPR000847">
    <property type="entry name" value="LysR_HTH_N"/>
</dbReference>
<evidence type="ECO:0000313" key="6">
    <source>
        <dbReference type="EMBL" id="RCX28378.1"/>
    </source>
</evidence>
<dbReference type="RefSeq" id="WP_114280316.1">
    <property type="nucleotide sequence ID" value="NZ_QPJY01000007.1"/>
</dbReference>
<evidence type="ECO:0000313" key="7">
    <source>
        <dbReference type="Proteomes" id="UP000252707"/>
    </source>
</evidence>
<dbReference type="FunFam" id="1.10.10.10:FF:000001">
    <property type="entry name" value="LysR family transcriptional regulator"/>
    <property type="match status" value="1"/>
</dbReference>
<feature type="domain" description="HTH lysR-type" evidence="5">
    <location>
        <begin position="1"/>
        <end position="59"/>
    </location>
</feature>